<feature type="transmembrane region" description="Helical" evidence="7">
    <location>
        <begin position="252"/>
        <end position="275"/>
    </location>
</feature>
<evidence type="ECO:0000256" key="6">
    <source>
        <dbReference type="SAM" id="MobiDB-lite"/>
    </source>
</evidence>
<feature type="region of interest" description="Disordered" evidence="6">
    <location>
        <begin position="1"/>
        <end position="35"/>
    </location>
</feature>
<feature type="transmembrane region" description="Helical" evidence="7">
    <location>
        <begin position="132"/>
        <end position="150"/>
    </location>
</feature>
<feature type="transmembrane region" description="Helical" evidence="7">
    <location>
        <begin position="193"/>
        <end position="213"/>
    </location>
</feature>
<dbReference type="AlphaFoldDB" id="A0A553QCS7"/>
<evidence type="ECO:0000313" key="8">
    <source>
        <dbReference type="EMBL" id="TRY87738.1"/>
    </source>
</evidence>
<evidence type="ECO:0000313" key="9">
    <source>
        <dbReference type="Proteomes" id="UP000316079"/>
    </source>
</evidence>
<name>A0A553QCS7_9TELE</name>
<feature type="transmembrane region" description="Helical" evidence="7">
    <location>
        <begin position="390"/>
        <end position="413"/>
    </location>
</feature>
<dbReference type="PANTHER" id="PTHR23121:SF9">
    <property type="entry name" value="SODIUM-DEPENDENT GLUCOSE TRANSPORTER 1"/>
    <property type="match status" value="1"/>
</dbReference>
<evidence type="ECO:0008006" key="10">
    <source>
        <dbReference type="Google" id="ProtNLM"/>
    </source>
</evidence>
<feature type="transmembrane region" description="Helical" evidence="7">
    <location>
        <begin position="425"/>
        <end position="448"/>
    </location>
</feature>
<dbReference type="Gene3D" id="1.20.1250.20">
    <property type="entry name" value="MFS general substrate transporter like domains"/>
    <property type="match status" value="2"/>
</dbReference>
<dbReference type="Proteomes" id="UP000316079">
    <property type="component" value="Unassembled WGS sequence"/>
</dbReference>
<evidence type="ECO:0000256" key="1">
    <source>
        <dbReference type="ARBA" id="ARBA00004141"/>
    </source>
</evidence>
<reference evidence="8 9" key="1">
    <citation type="journal article" date="2019" name="Sci. Data">
        <title>Hybrid genome assembly and annotation of Danionella translucida.</title>
        <authorList>
            <person name="Kadobianskyi M."/>
            <person name="Schulze L."/>
            <person name="Schuelke M."/>
            <person name="Judkewitz B."/>
        </authorList>
    </citation>
    <scope>NUCLEOTIDE SEQUENCE [LARGE SCALE GENOMIC DNA]</scope>
    <source>
        <strain evidence="8 9">Bolton</strain>
    </source>
</reference>
<dbReference type="OrthoDB" id="546893at2759"/>
<comment type="caution">
    <text evidence="8">The sequence shown here is derived from an EMBL/GenBank/DDBJ whole genome shotgun (WGS) entry which is preliminary data.</text>
</comment>
<evidence type="ECO:0000256" key="7">
    <source>
        <dbReference type="SAM" id="Phobius"/>
    </source>
</evidence>
<feature type="transmembrane region" description="Helical" evidence="7">
    <location>
        <begin position="65"/>
        <end position="86"/>
    </location>
</feature>
<keyword evidence="3 7" id="KW-0812">Transmembrane</keyword>
<dbReference type="FunFam" id="1.20.1250.20:FF:000508">
    <property type="entry name" value="Sodium-dependent glucose transporter 1"/>
    <property type="match status" value="1"/>
</dbReference>
<comment type="similarity">
    <text evidence="2">Belongs to the major facilitator superfamily.</text>
</comment>
<proteinExistence type="inferred from homology"/>
<gene>
    <name evidence="8" type="ORF">DNTS_031805</name>
</gene>
<accession>A0A553QCS7</accession>
<evidence type="ECO:0000256" key="3">
    <source>
        <dbReference type="ARBA" id="ARBA00022692"/>
    </source>
</evidence>
<evidence type="ECO:0000256" key="4">
    <source>
        <dbReference type="ARBA" id="ARBA00022989"/>
    </source>
</evidence>
<dbReference type="SUPFAM" id="SSF103473">
    <property type="entry name" value="MFS general substrate transporter"/>
    <property type="match status" value="1"/>
</dbReference>
<keyword evidence="4 7" id="KW-1133">Transmembrane helix</keyword>
<dbReference type="GO" id="GO:0016020">
    <property type="term" value="C:membrane"/>
    <property type="evidence" value="ECO:0007669"/>
    <property type="project" value="UniProtKB-SubCell"/>
</dbReference>
<dbReference type="InterPro" id="IPR036259">
    <property type="entry name" value="MFS_trans_sf"/>
</dbReference>
<comment type="subcellular location">
    <subcellularLocation>
        <location evidence="1">Membrane</location>
        <topology evidence="1">Multi-pass membrane protein</topology>
    </subcellularLocation>
</comment>
<feature type="transmembrane region" description="Helical" evidence="7">
    <location>
        <begin position="454"/>
        <end position="477"/>
    </location>
</feature>
<dbReference type="PANTHER" id="PTHR23121">
    <property type="entry name" value="SODIUM-DEPENDENT GLUCOSE TRANSPORTER 1"/>
    <property type="match status" value="1"/>
</dbReference>
<evidence type="ECO:0000256" key="5">
    <source>
        <dbReference type="ARBA" id="ARBA00023136"/>
    </source>
</evidence>
<evidence type="ECO:0000256" key="2">
    <source>
        <dbReference type="ARBA" id="ARBA00008335"/>
    </source>
</evidence>
<sequence>MSPAEDPLQKKRVRFAPVEHAEPDGGAEEERTRFDRDGGVTLWAKGSKSGLEQGSDAARSSGWRWMVSVALCGSFLGLGMAISVLGPTFDDLAVNVDRDISNLSSLFVGRSSGYIGGSLLGGILFDWMDSYVLLGFSLLLTAFGMSATPFCTKAWLLTLLMCGVGLSMGVLDTGGNVLILNTWGEQAGPHLQALHFSFAAGAFASPIIAKLLFGHQQNNSSLSTPLVPGHASKALSAALPHNQPMGIALTSMWAYIVIGAYVFLVSLLFFVLYFCSSPNSPRSQSAGGKQHFSPQHSSIILLLSLFFFFYVGTEVAYGSFIFTYGESYLHMEAAQAAGLNSFFWGAFAAGRFLAIFFAAFLSPGTMILLCLVGSISSSVLLCLFSRTTTVLWACTGLYGLSMSTTFPSGIAWVEQYTTVTGRSAAVFVVGAALGEMVLPAFLAYLLGHVQNHPLLMYLALCAAIANSILFPVLYRLASPGSKATSRHKQDADEHHQALLDNVEEEQWNDAGPEMLEMVEDGLQSSSKSSTIPF</sequence>
<dbReference type="EMBL" id="SRMA01026098">
    <property type="protein sequence ID" value="TRY87738.1"/>
    <property type="molecule type" value="Genomic_DNA"/>
</dbReference>
<feature type="compositionally biased region" description="Basic and acidic residues" evidence="6">
    <location>
        <begin position="17"/>
        <end position="35"/>
    </location>
</feature>
<protein>
    <recommendedName>
        <fullName evidence="10">Major facilitator superfamily (MFS) profile domain-containing protein</fullName>
    </recommendedName>
</protein>
<keyword evidence="5 7" id="KW-0472">Membrane</keyword>
<feature type="transmembrane region" description="Helical" evidence="7">
    <location>
        <begin position="156"/>
        <end position="181"/>
    </location>
</feature>
<feature type="transmembrane region" description="Helical" evidence="7">
    <location>
        <begin position="299"/>
        <end position="322"/>
    </location>
</feature>
<organism evidence="8 9">
    <name type="scientific">Danionella cerebrum</name>
    <dbReference type="NCBI Taxonomy" id="2873325"/>
    <lineage>
        <taxon>Eukaryota</taxon>
        <taxon>Metazoa</taxon>
        <taxon>Chordata</taxon>
        <taxon>Craniata</taxon>
        <taxon>Vertebrata</taxon>
        <taxon>Euteleostomi</taxon>
        <taxon>Actinopterygii</taxon>
        <taxon>Neopterygii</taxon>
        <taxon>Teleostei</taxon>
        <taxon>Ostariophysi</taxon>
        <taxon>Cypriniformes</taxon>
        <taxon>Danionidae</taxon>
        <taxon>Danioninae</taxon>
        <taxon>Danionella</taxon>
    </lineage>
</organism>
<keyword evidence="9" id="KW-1185">Reference proteome</keyword>